<comment type="similarity">
    <text evidence="1">Belongs to the Nudix hydrolase family.</text>
</comment>
<dbReference type="Pfam" id="PF00293">
    <property type="entry name" value="NUDIX"/>
    <property type="match status" value="1"/>
</dbReference>
<accession>A0A3A9K628</accession>
<gene>
    <name evidence="3" type="ORF">CR203_22075</name>
</gene>
<proteinExistence type="inferred from homology"/>
<evidence type="ECO:0000313" key="3">
    <source>
        <dbReference type="EMBL" id="RKL65153.1"/>
    </source>
</evidence>
<dbReference type="InterPro" id="IPR000086">
    <property type="entry name" value="NUDIX_hydrolase_dom"/>
</dbReference>
<keyword evidence="4" id="KW-1185">Reference proteome</keyword>
<evidence type="ECO:0000259" key="2">
    <source>
        <dbReference type="PROSITE" id="PS51462"/>
    </source>
</evidence>
<reference evidence="3 4" key="1">
    <citation type="submission" date="2017-10" db="EMBL/GenBank/DDBJ databases">
        <title>Bacillus sp. nov., a halophilic bacterium isolated from a Keqin Lake.</title>
        <authorList>
            <person name="Wang H."/>
        </authorList>
    </citation>
    <scope>NUCLEOTIDE SEQUENCE [LARGE SCALE GENOMIC DNA]</scope>
    <source>
        <strain evidence="3 4">KCTC 13187</strain>
    </source>
</reference>
<protein>
    <submittedName>
        <fullName evidence="3">DNA mismatch repair protein MutT</fullName>
    </submittedName>
</protein>
<feature type="domain" description="Nudix hydrolase" evidence="2">
    <location>
        <begin position="1"/>
        <end position="140"/>
    </location>
</feature>
<dbReference type="Gene3D" id="3.90.79.10">
    <property type="entry name" value="Nucleoside Triphosphate Pyrophosphohydrolase"/>
    <property type="match status" value="1"/>
</dbReference>
<organism evidence="3 4">
    <name type="scientific">Salipaludibacillus neizhouensis</name>
    <dbReference type="NCBI Taxonomy" id="885475"/>
    <lineage>
        <taxon>Bacteria</taxon>
        <taxon>Bacillati</taxon>
        <taxon>Bacillota</taxon>
        <taxon>Bacilli</taxon>
        <taxon>Bacillales</taxon>
        <taxon>Bacillaceae</taxon>
    </lineage>
</organism>
<dbReference type="OrthoDB" id="3531896at2"/>
<name>A0A3A9K628_9BACI</name>
<dbReference type="AlphaFoldDB" id="A0A3A9K628"/>
<dbReference type="Proteomes" id="UP000281498">
    <property type="component" value="Unassembled WGS sequence"/>
</dbReference>
<dbReference type="EMBL" id="PDOE01000021">
    <property type="protein sequence ID" value="RKL65153.1"/>
    <property type="molecule type" value="Genomic_DNA"/>
</dbReference>
<dbReference type="InterPro" id="IPR015797">
    <property type="entry name" value="NUDIX_hydrolase-like_dom_sf"/>
</dbReference>
<comment type="caution">
    <text evidence="3">The sequence shown here is derived from an EMBL/GenBank/DDBJ whole genome shotgun (WGS) entry which is preliminary data.</text>
</comment>
<dbReference type="PANTHER" id="PTHR43736">
    <property type="entry name" value="ADP-RIBOSE PYROPHOSPHATASE"/>
    <property type="match status" value="1"/>
</dbReference>
<sequence>MFIVNVEGAIFKNGKWLIIERSKKEEHAGGLLSIVGGKVENEGNSSDILERTVKHEIVEEVGVEVKDNLKYVHSTSFVTDKGERVVDIVFLCEYSSGEAFPKSPDEVERVLWLSTEEVLNHPKSPIYLKESIKRAETFIDSAMNT</sequence>
<dbReference type="PROSITE" id="PS51462">
    <property type="entry name" value="NUDIX"/>
    <property type="match status" value="1"/>
</dbReference>
<evidence type="ECO:0000313" key="4">
    <source>
        <dbReference type="Proteomes" id="UP000281498"/>
    </source>
</evidence>
<dbReference type="PANTHER" id="PTHR43736:SF1">
    <property type="entry name" value="DIHYDRONEOPTERIN TRIPHOSPHATE DIPHOSPHATASE"/>
    <property type="match status" value="1"/>
</dbReference>
<dbReference type="RefSeq" id="WP_110935572.1">
    <property type="nucleotide sequence ID" value="NZ_KZ614146.1"/>
</dbReference>
<evidence type="ECO:0000256" key="1">
    <source>
        <dbReference type="ARBA" id="ARBA00005582"/>
    </source>
</evidence>
<dbReference type="SUPFAM" id="SSF55811">
    <property type="entry name" value="Nudix"/>
    <property type="match status" value="1"/>
</dbReference>